<accession>A0AAW2ET25</accession>
<keyword evidence="7" id="KW-0949">S-adenosyl-L-methionine</keyword>
<dbReference type="GO" id="GO:0032259">
    <property type="term" value="P:methylation"/>
    <property type="evidence" value="ECO:0007669"/>
    <property type="project" value="UniProtKB-KW"/>
</dbReference>
<dbReference type="InterPro" id="IPR019410">
    <property type="entry name" value="Methyltransf_16"/>
</dbReference>
<evidence type="ECO:0000256" key="4">
    <source>
        <dbReference type="ARBA" id="ARBA00022490"/>
    </source>
</evidence>
<dbReference type="PANTHER" id="PTHR14614:SF39">
    <property type="entry name" value="HISTIDINE PROTEIN METHYLTRANSFERASE 1 HOMOLOG"/>
    <property type="match status" value="1"/>
</dbReference>
<dbReference type="AlphaFoldDB" id="A0AAW2ET25"/>
<dbReference type="Pfam" id="PF13847">
    <property type="entry name" value="Methyltransf_31"/>
    <property type="match status" value="1"/>
</dbReference>
<gene>
    <name evidence="11" type="ORF">PUN28_016804</name>
</gene>
<evidence type="ECO:0000256" key="3">
    <source>
        <dbReference type="ARBA" id="ARBA00012533"/>
    </source>
</evidence>
<keyword evidence="4" id="KW-0963">Cytoplasm</keyword>
<dbReference type="InterPro" id="IPR025714">
    <property type="entry name" value="Methyltranfer_dom"/>
</dbReference>
<evidence type="ECO:0000313" key="11">
    <source>
        <dbReference type="EMBL" id="KAL0105406.1"/>
    </source>
</evidence>
<evidence type="ECO:0000256" key="6">
    <source>
        <dbReference type="ARBA" id="ARBA00022679"/>
    </source>
</evidence>
<evidence type="ECO:0000256" key="1">
    <source>
        <dbReference type="ARBA" id="ARBA00004123"/>
    </source>
</evidence>
<evidence type="ECO:0000256" key="5">
    <source>
        <dbReference type="ARBA" id="ARBA00022603"/>
    </source>
</evidence>
<reference evidence="11 12" key="1">
    <citation type="submission" date="2023-03" db="EMBL/GenBank/DDBJ databases">
        <title>High recombination rates correlate with genetic variation in Cardiocondyla obscurior ants.</title>
        <authorList>
            <person name="Errbii M."/>
        </authorList>
    </citation>
    <scope>NUCLEOTIDE SEQUENCE [LARGE SCALE GENOMIC DNA]</scope>
    <source>
        <strain evidence="11">Alpha-2009</strain>
        <tissue evidence="11">Whole body</tissue>
    </source>
</reference>
<protein>
    <recommendedName>
        <fullName evidence="3">protein-histidine N-methyltransferase</fullName>
        <ecNumber evidence="3">2.1.1.85</ecNumber>
    </recommendedName>
</protein>
<dbReference type="CDD" id="cd02440">
    <property type="entry name" value="AdoMet_MTases"/>
    <property type="match status" value="1"/>
</dbReference>
<dbReference type="GO" id="GO:0005634">
    <property type="term" value="C:nucleus"/>
    <property type="evidence" value="ECO:0007669"/>
    <property type="project" value="UniProtKB-SubCell"/>
</dbReference>
<dbReference type="InterPro" id="IPR029063">
    <property type="entry name" value="SAM-dependent_MTases_sf"/>
</dbReference>
<sequence length="283" mass="32440">MFKFGFREDASSIEENSEQEDRLEWIPATRLEITAEQLGAKYEADCYTETEAFPGCSLKLIRFDKVTQDLTNRNCRNVVEAESKHSDLIPGKYEGGLKIWECTFDLGRYMLKENIELKGKLVMDLGCGAGLIGLLSIRKNATVHFQDYNEEVLKSVTIPNVLLNSDDRTSLPTKCEFYAGDWASLATLLDDEKYDYIFTSETIYNPENHRKLYEIFKTKLKADGAAFVAGKTYYFGVGGGMRQFENLILKDDYFDVRPMWRSQDGVNREILKLTRKQDRTSVA</sequence>
<dbReference type="Gene3D" id="3.40.50.150">
    <property type="entry name" value="Vaccinia Virus protein VP39"/>
    <property type="match status" value="1"/>
</dbReference>
<evidence type="ECO:0000256" key="9">
    <source>
        <dbReference type="ARBA" id="ARBA00038126"/>
    </source>
</evidence>
<evidence type="ECO:0000256" key="7">
    <source>
        <dbReference type="ARBA" id="ARBA00022691"/>
    </source>
</evidence>
<evidence type="ECO:0000256" key="8">
    <source>
        <dbReference type="ARBA" id="ARBA00023242"/>
    </source>
</evidence>
<keyword evidence="6" id="KW-0808">Transferase</keyword>
<dbReference type="Proteomes" id="UP001430953">
    <property type="component" value="Unassembled WGS sequence"/>
</dbReference>
<keyword evidence="8" id="KW-0539">Nucleus</keyword>
<name>A0AAW2ET25_9HYME</name>
<dbReference type="EC" id="2.1.1.85" evidence="3"/>
<organism evidence="11 12">
    <name type="scientific">Cardiocondyla obscurior</name>
    <dbReference type="NCBI Taxonomy" id="286306"/>
    <lineage>
        <taxon>Eukaryota</taxon>
        <taxon>Metazoa</taxon>
        <taxon>Ecdysozoa</taxon>
        <taxon>Arthropoda</taxon>
        <taxon>Hexapoda</taxon>
        <taxon>Insecta</taxon>
        <taxon>Pterygota</taxon>
        <taxon>Neoptera</taxon>
        <taxon>Endopterygota</taxon>
        <taxon>Hymenoptera</taxon>
        <taxon>Apocrita</taxon>
        <taxon>Aculeata</taxon>
        <taxon>Formicoidea</taxon>
        <taxon>Formicidae</taxon>
        <taxon>Myrmicinae</taxon>
        <taxon>Cardiocondyla</taxon>
    </lineage>
</organism>
<evidence type="ECO:0000313" key="12">
    <source>
        <dbReference type="Proteomes" id="UP001430953"/>
    </source>
</evidence>
<comment type="similarity">
    <text evidence="9">Belongs to the methyltransferase superfamily. METTL18 family.</text>
</comment>
<dbReference type="SUPFAM" id="SSF53335">
    <property type="entry name" value="S-adenosyl-L-methionine-dependent methyltransferases"/>
    <property type="match status" value="1"/>
</dbReference>
<comment type="caution">
    <text evidence="11">The sequence shown here is derived from an EMBL/GenBank/DDBJ whole genome shotgun (WGS) entry which is preliminary data.</text>
</comment>
<evidence type="ECO:0000259" key="10">
    <source>
        <dbReference type="Pfam" id="PF13847"/>
    </source>
</evidence>
<dbReference type="GO" id="GO:0018064">
    <property type="term" value="F:protein-L-histidine N-tele-methyltransferase activity"/>
    <property type="evidence" value="ECO:0007669"/>
    <property type="project" value="UniProtKB-EC"/>
</dbReference>
<dbReference type="PANTHER" id="PTHR14614">
    <property type="entry name" value="HEPATOCELLULAR CARCINOMA-ASSOCIATED ANTIGEN"/>
    <property type="match status" value="1"/>
</dbReference>
<proteinExistence type="inferred from homology"/>
<comment type="subcellular location">
    <subcellularLocation>
        <location evidence="2">Cytoplasm</location>
    </subcellularLocation>
    <subcellularLocation>
        <location evidence="1">Nucleus</location>
    </subcellularLocation>
</comment>
<feature type="domain" description="Methyltransferase" evidence="10">
    <location>
        <begin position="118"/>
        <end position="226"/>
    </location>
</feature>
<evidence type="ECO:0000256" key="2">
    <source>
        <dbReference type="ARBA" id="ARBA00004496"/>
    </source>
</evidence>
<keyword evidence="5" id="KW-0489">Methyltransferase</keyword>
<dbReference type="GO" id="GO:0005737">
    <property type="term" value="C:cytoplasm"/>
    <property type="evidence" value="ECO:0007669"/>
    <property type="project" value="UniProtKB-SubCell"/>
</dbReference>
<dbReference type="EMBL" id="JADYXP020000019">
    <property type="protein sequence ID" value="KAL0105406.1"/>
    <property type="molecule type" value="Genomic_DNA"/>
</dbReference>
<keyword evidence="12" id="KW-1185">Reference proteome</keyword>